<evidence type="ECO:0000256" key="3">
    <source>
        <dbReference type="ARBA" id="ARBA00022692"/>
    </source>
</evidence>
<name>A0A7M7N701_STRPU</name>
<dbReference type="Proteomes" id="UP000007110">
    <property type="component" value="Unassembled WGS sequence"/>
</dbReference>
<dbReference type="KEGG" id="spu:757079"/>
<organism evidence="9 10">
    <name type="scientific">Strongylocentrotus purpuratus</name>
    <name type="common">Purple sea urchin</name>
    <dbReference type="NCBI Taxonomy" id="7668"/>
    <lineage>
        <taxon>Eukaryota</taxon>
        <taxon>Metazoa</taxon>
        <taxon>Echinodermata</taxon>
        <taxon>Eleutherozoa</taxon>
        <taxon>Echinozoa</taxon>
        <taxon>Echinoidea</taxon>
        <taxon>Euechinoidea</taxon>
        <taxon>Echinacea</taxon>
        <taxon>Camarodonta</taxon>
        <taxon>Echinidea</taxon>
        <taxon>Strongylocentrotidae</taxon>
        <taxon>Strongylocentrotus</taxon>
    </lineage>
</organism>
<feature type="compositionally biased region" description="Basic and acidic residues" evidence="7">
    <location>
        <begin position="350"/>
        <end position="372"/>
    </location>
</feature>
<dbReference type="PANTHER" id="PTHR10361">
    <property type="entry name" value="SODIUM-BILE ACID COTRANSPORTER"/>
    <property type="match status" value="1"/>
</dbReference>
<evidence type="ECO:0000256" key="4">
    <source>
        <dbReference type="ARBA" id="ARBA00022847"/>
    </source>
</evidence>
<dbReference type="SUPFAM" id="SSF103473">
    <property type="entry name" value="MFS general substrate transporter"/>
    <property type="match status" value="1"/>
</dbReference>
<evidence type="ECO:0000256" key="8">
    <source>
        <dbReference type="SAM" id="Phobius"/>
    </source>
</evidence>
<keyword evidence="4" id="KW-0813">Transport</keyword>
<dbReference type="InParanoid" id="A0A7M7N701"/>
<keyword evidence="4" id="KW-0769">Symport</keyword>
<feature type="transmembrane region" description="Helical" evidence="8">
    <location>
        <begin position="293"/>
        <end position="314"/>
    </location>
</feature>
<evidence type="ECO:0000313" key="9">
    <source>
        <dbReference type="EnsemblMetazoa" id="XP_030832210"/>
    </source>
</evidence>
<feature type="compositionally biased region" description="Acidic residues" evidence="7">
    <location>
        <begin position="333"/>
        <end position="349"/>
    </location>
</feature>
<evidence type="ECO:0000256" key="1">
    <source>
        <dbReference type="ARBA" id="ARBA00004141"/>
    </source>
</evidence>
<keyword evidence="3 8" id="KW-0812">Transmembrane</keyword>
<dbReference type="GO" id="GO:0015721">
    <property type="term" value="P:bile acid and bile salt transport"/>
    <property type="evidence" value="ECO:0000318"/>
    <property type="project" value="GO_Central"/>
</dbReference>
<dbReference type="FunFam" id="1.20.1530.20:FF:000035">
    <property type="entry name" value="Uncharacterized protein"/>
    <property type="match status" value="1"/>
</dbReference>
<evidence type="ECO:0000256" key="6">
    <source>
        <dbReference type="ARBA" id="ARBA00023136"/>
    </source>
</evidence>
<evidence type="ECO:0000256" key="2">
    <source>
        <dbReference type="ARBA" id="ARBA00006528"/>
    </source>
</evidence>
<dbReference type="AlphaFoldDB" id="A0A7M7N701"/>
<feature type="transmembrane region" description="Helical" evidence="8">
    <location>
        <begin position="268"/>
        <end position="287"/>
    </location>
</feature>
<evidence type="ECO:0000256" key="7">
    <source>
        <dbReference type="SAM" id="MobiDB-lite"/>
    </source>
</evidence>
<dbReference type="PANTHER" id="PTHR10361:SF28">
    <property type="entry name" value="P3 PROTEIN-RELATED"/>
    <property type="match status" value="1"/>
</dbReference>
<feature type="transmembrane region" description="Helical" evidence="8">
    <location>
        <begin position="126"/>
        <end position="150"/>
    </location>
</feature>
<comment type="subcellular location">
    <subcellularLocation>
        <location evidence="1">Membrane</location>
        <topology evidence="1">Multi-pass membrane protein</topology>
    </subcellularLocation>
</comment>
<feature type="transmembrane region" description="Helical" evidence="8">
    <location>
        <begin position="198"/>
        <end position="220"/>
    </location>
</feature>
<dbReference type="Pfam" id="PF01758">
    <property type="entry name" value="SBF"/>
    <property type="match status" value="1"/>
</dbReference>
<feature type="transmembrane region" description="Helical" evidence="8">
    <location>
        <begin position="162"/>
        <end position="186"/>
    </location>
</feature>
<feature type="transmembrane region" description="Helical" evidence="8">
    <location>
        <begin position="226"/>
        <end position="247"/>
    </location>
</feature>
<dbReference type="InterPro" id="IPR002657">
    <property type="entry name" value="BilAc:Na_symport/Acr3"/>
</dbReference>
<dbReference type="EnsemblMetazoa" id="XM_030976350">
    <property type="protein sequence ID" value="XP_030832210"/>
    <property type="gene ID" value="LOC757079"/>
</dbReference>
<feature type="transmembrane region" description="Helical" evidence="8">
    <location>
        <begin position="39"/>
        <end position="58"/>
    </location>
</feature>
<comment type="similarity">
    <text evidence="2">Belongs to the bile acid:sodium symporter (BASS) (TC 2.A.28) family.</text>
</comment>
<dbReference type="RefSeq" id="XP_030832210.1">
    <property type="nucleotide sequence ID" value="XM_030976350.1"/>
</dbReference>
<protein>
    <recommendedName>
        <fullName evidence="11">Ileal sodium/bile acid cotransporter</fullName>
    </recommendedName>
</protein>
<feature type="transmembrane region" description="Helical" evidence="8">
    <location>
        <begin position="99"/>
        <end position="119"/>
    </location>
</feature>
<dbReference type="GO" id="GO:0016020">
    <property type="term" value="C:membrane"/>
    <property type="evidence" value="ECO:0007669"/>
    <property type="project" value="UniProtKB-SubCell"/>
</dbReference>
<evidence type="ECO:0000256" key="5">
    <source>
        <dbReference type="ARBA" id="ARBA00022989"/>
    </source>
</evidence>
<accession>A0A7M7N701</accession>
<dbReference type="OMA" id="QVSIMET"/>
<sequence length="372" mass="42054">MEDSTMMPTTIMNWTMNTTGNETLIEPYTGPDLKLATKVIHMIILIFLMISMGCTLNYKDFRKTIRRPTGFFIGMLCQFVLMPLIGFCIALAFQLPSAGALSLLVLACCPGGTLSNLYTYWVDGDVCLSVCMTAVSTAVAIGMMPLNLFIYSRVWTDDKAVIPYVNIVTTLVIILIPVAFGVFLNWWKKSLTKHLTRIGIVCSFICIIVAFAFSIIMNPAFLKAGWRLWFCAAILPMIGFCMGYSIARLLRQPHKKCRTIAFETGSQNVSLALTLTVITFADSPLFLDMLFYPSLYVCFIYIDSLPVIILYKIVTYYRERNCPRKEKEPNDKDVDDEDDDDSDNDESDEKESTKNQEMKPMHKKDSNENGEI</sequence>
<dbReference type="GeneID" id="757079"/>
<keyword evidence="10" id="KW-1185">Reference proteome</keyword>
<evidence type="ECO:0000313" key="10">
    <source>
        <dbReference type="Proteomes" id="UP000007110"/>
    </source>
</evidence>
<evidence type="ECO:0008006" key="11">
    <source>
        <dbReference type="Google" id="ProtNLM"/>
    </source>
</evidence>
<keyword evidence="5 8" id="KW-1133">Transmembrane helix</keyword>
<dbReference type="InterPro" id="IPR004710">
    <property type="entry name" value="Bilac:Na_transpt"/>
</dbReference>
<dbReference type="Gene3D" id="1.20.1530.20">
    <property type="match status" value="1"/>
</dbReference>
<feature type="region of interest" description="Disordered" evidence="7">
    <location>
        <begin position="324"/>
        <end position="372"/>
    </location>
</feature>
<keyword evidence="6 8" id="KW-0472">Membrane</keyword>
<dbReference type="InterPro" id="IPR036259">
    <property type="entry name" value="MFS_trans_sf"/>
</dbReference>
<reference evidence="10" key="1">
    <citation type="submission" date="2015-02" db="EMBL/GenBank/DDBJ databases">
        <title>Genome sequencing for Strongylocentrotus purpuratus.</title>
        <authorList>
            <person name="Murali S."/>
            <person name="Liu Y."/>
            <person name="Vee V."/>
            <person name="English A."/>
            <person name="Wang M."/>
            <person name="Skinner E."/>
            <person name="Han Y."/>
            <person name="Muzny D.M."/>
            <person name="Worley K.C."/>
            <person name="Gibbs R.A."/>
        </authorList>
    </citation>
    <scope>NUCLEOTIDE SEQUENCE</scope>
</reference>
<proteinExistence type="inferred from homology"/>
<feature type="transmembrane region" description="Helical" evidence="8">
    <location>
        <begin position="70"/>
        <end position="93"/>
    </location>
</feature>
<reference evidence="9" key="2">
    <citation type="submission" date="2021-01" db="UniProtKB">
        <authorList>
            <consortium name="EnsemblMetazoa"/>
        </authorList>
    </citation>
    <scope>IDENTIFICATION</scope>
</reference>
<dbReference type="InterPro" id="IPR038770">
    <property type="entry name" value="Na+/solute_symporter_sf"/>
</dbReference>
<dbReference type="GO" id="GO:0008508">
    <property type="term" value="F:bile acid:sodium symporter activity"/>
    <property type="evidence" value="ECO:0000318"/>
    <property type="project" value="GO_Central"/>
</dbReference>
<dbReference type="OrthoDB" id="203097at2759"/>